<gene>
    <name evidence="3" type="ORF">RTO_02050</name>
</gene>
<dbReference type="Proteomes" id="UP000008956">
    <property type="component" value="Chromosome"/>
</dbReference>
<dbReference type="PATRIC" id="fig|657313.3.peg.1555"/>
<feature type="transmembrane region" description="Helical" evidence="1">
    <location>
        <begin position="306"/>
        <end position="329"/>
    </location>
</feature>
<feature type="signal peptide" evidence="2">
    <location>
        <begin position="1"/>
        <end position="25"/>
    </location>
</feature>
<name>D4M181_9FIRM</name>
<dbReference type="HOGENOM" id="CLU_811078_0_0_9"/>
<keyword evidence="2" id="KW-0732">Signal</keyword>
<dbReference type="RefSeq" id="WP_004614815.1">
    <property type="nucleotide sequence ID" value="NC_021015.1"/>
</dbReference>
<keyword evidence="1" id="KW-0812">Transmembrane</keyword>
<dbReference type="KEGG" id="rto:RTO_02050"/>
<evidence type="ECO:0000313" key="3">
    <source>
        <dbReference type="EMBL" id="CBL24993.1"/>
    </source>
</evidence>
<dbReference type="EMBL" id="FP929055">
    <property type="protein sequence ID" value="CBL24993.1"/>
    <property type="molecule type" value="Genomic_DNA"/>
</dbReference>
<dbReference type="AlphaFoldDB" id="D4M181"/>
<evidence type="ECO:0000256" key="1">
    <source>
        <dbReference type="SAM" id="Phobius"/>
    </source>
</evidence>
<sequence length="342" mass="38552">MKRNKWLAGMLGLLLIGTVSFPTQAKDTDIREKTITYQTKDKEEEKSFPETETFDGNKYVLKNVTYESLTSEPEKEKKVVEYTEKSDPIVKGSEYQFPEEKTVDGIVYKLKEITEQESEPYKQSVSAYNEYQYEISHSSAPQTKEVSVKNEKTGGMETVTCSLSAVRLIDHVWIDSDIDITFQGYDRNAIEWQGLVFPNDRGANAPLQGYEEQLLASVGLGTDGKVKNTYYTSDIYTNADGVVCRDARANIQKLVPVYRAEYQGEITTPHIVKTALYQGEQEVDSETDINYTIEATAVYQKVDNQLSYILAGVGILVGVALIIIILMILAKKRKEKQEHAAT</sequence>
<protein>
    <submittedName>
        <fullName evidence="3">Uncharacterized protein</fullName>
    </submittedName>
</protein>
<keyword evidence="1" id="KW-0472">Membrane</keyword>
<reference evidence="3 4" key="1">
    <citation type="submission" date="2010-03" db="EMBL/GenBank/DDBJ databases">
        <title>The genome sequence of Ruminococcus torques L2-14.</title>
        <authorList>
            <consortium name="metaHIT consortium -- http://www.metahit.eu/"/>
            <person name="Pajon A."/>
            <person name="Turner K."/>
            <person name="Parkhill J."/>
            <person name="Duncan S."/>
            <person name="Flint H."/>
        </authorList>
    </citation>
    <scope>NUCLEOTIDE SEQUENCE [LARGE SCALE GENOMIC DNA]</scope>
    <source>
        <strain evidence="3 4">L2-14</strain>
    </source>
</reference>
<accession>D4M181</accession>
<proteinExistence type="predicted"/>
<organism evidence="3 4">
    <name type="scientific">[Ruminococcus] torques L2-14</name>
    <dbReference type="NCBI Taxonomy" id="657313"/>
    <lineage>
        <taxon>Bacteria</taxon>
        <taxon>Bacillati</taxon>
        <taxon>Bacillota</taxon>
        <taxon>Clostridia</taxon>
        <taxon>Lachnospirales</taxon>
        <taxon>Lachnospiraceae</taxon>
        <taxon>Mediterraneibacter</taxon>
    </lineage>
</organism>
<feature type="chain" id="PRO_5003061408" evidence="2">
    <location>
        <begin position="26"/>
        <end position="342"/>
    </location>
</feature>
<reference evidence="3 4" key="2">
    <citation type="submission" date="2010-03" db="EMBL/GenBank/DDBJ databases">
        <authorList>
            <person name="Pajon A."/>
        </authorList>
    </citation>
    <scope>NUCLEOTIDE SEQUENCE [LARGE SCALE GENOMIC DNA]</scope>
    <source>
        <strain evidence="3 4">L2-14</strain>
    </source>
</reference>
<keyword evidence="1" id="KW-1133">Transmembrane helix</keyword>
<evidence type="ECO:0000313" key="4">
    <source>
        <dbReference type="Proteomes" id="UP000008956"/>
    </source>
</evidence>
<evidence type="ECO:0000256" key="2">
    <source>
        <dbReference type="SAM" id="SignalP"/>
    </source>
</evidence>